<comment type="caution">
    <text evidence="2">The sequence shown here is derived from an EMBL/GenBank/DDBJ whole genome shotgun (WGS) entry which is preliminary data.</text>
</comment>
<organism evidence="2 3">
    <name type="scientific">Longimycelium tulufanense</name>
    <dbReference type="NCBI Taxonomy" id="907463"/>
    <lineage>
        <taxon>Bacteria</taxon>
        <taxon>Bacillati</taxon>
        <taxon>Actinomycetota</taxon>
        <taxon>Actinomycetes</taxon>
        <taxon>Pseudonocardiales</taxon>
        <taxon>Pseudonocardiaceae</taxon>
        <taxon>Longimycelium</taxon>
    </lineage>
</organism>
<dbReference type="RefSeq" id="WP_189062207.1">
    <property type="nucleotide sequence ID" value="NZ_BMMK01000079.1"/>
</dbReference>
<evidence type="ECO:0000313" key="2">
    <source>
        <dbReference type="EMBL" id="GGM84718.1"/>
    </source>
</evidence>
<evidence type="ECO:0000313" key="3">
    <source>
        <dbReference type="Proteomes" id="UP000637578"/>
    </source>
</evidence>
<sequence>MSDLADAIDHLTDYSVALYPDGPYPGDEDLARVASVAGHLLDYLEAALAYGGPYAPATLYRVVGTAQGAATRLAEIATRVADTLERHHETGRLRHDAHRDDPPGVSAHRAAEAAHAADALCYDAEHGFTDAAERLGQAHTHVGHLYLAEKDEPTPPPRLRPLPPLNLNDGEGEQR</sequence>
<protein>
    <submittedName>
        <fullName evidence="2">Uncharacterized protein</fullName>
    </submittedName>
</protein>
<dbReference type="Proteomes" id="UP000637578">
    <property type="component" value="Unassembled WGS sequence"/>
</dbReference>
<dbReference type="EMBL" id="BMMK01000079">
    <property type="protein sequence ID" value="GGM84718.1"/>
    <property type="molecule type" value="Genomic_DNA"/>
</dbReference>
<name>A0A8J3FZH6_9PSEU</name>
<reference evidence="2" key="1">
    <citation type="journal article" date="2014" name="Int. J. Syst. Evol. Microbiol.">
        <title>Complete genome sequence of Corynebacterium casei LMG S-19264T (=DSM 44701T), isolated from a smear-ripened cheese.</title>
        <authorList>
            <consortium name="US DOE Joint Genome Institute (JGI-PGF)"/>
            <person name="Walter F."/>
            <person name="Albersmeier A."/>
            <person name="Kalinowski J."/>
            <person name="Ruckert C."/>
        </authorList>
    </citation>
    <scope>NUCLEOTIDE SEQUENCE</scope>
    <source>
        <strain evidence="2">CGMCC 4.5737</strain>
    </source>
</reference>
<dbReference type="AlphaFoldDB" id="A0A8J3FZH6"/>
<feature type="region of interest" description="Disordered" evidence="1">
    <location>
        <begin position="149"/>
        <end position="175"/>
    </location>
</feature>
<feature type="compositionally biased region" description="Pro residues" evidence="1">
    <location>
        <begin position="154"/>
        <end position="164"/>
    </location>
</feature>
<proteinExistence type="predicted"/>
<reference evidence="2" key="2">
    <citation type="submission" date="2020-09" db="EMBL/GenBank/DDBJ databases">
        <authorList>
            <person name="Sun Q."/>
            <person name="Zhou Y."/>
        </authorList>
    </citation>
    <scope>NUCLEOTIDE SEQUENCE</scope>
    <source>
        <strain evidence="2">CGMCC 4.5737</strain>
    </source>
</reference>
<accession>A0A8J3FZH6</accession>
<gene>
    <name evidence="2" type="ORF">GCM10012275_64310</name>
</gene>
<evidence type="ECO:0000256" key="1">
    <source>
        <dbReference type="SAM" id="MobiDB-lite"/>
    </source>
</evidence>
<keyword evidence="3" id="KW-1185">Reference proteome</keyword>